<dbReference type="AlphaFoldDB" id="A0A937G379"/>
<dbReference type="EMBL" id="JAEUGD010000067">
    <property type="protein sequence ID" value="MBL6449862.1"/>
    <property type="molecule type" value="Genomic_DNA"/>
</dbReference>
<sequence>MKTLILINQAPHYGYTYIEIGRALIKKGHKVIYALDSTFTFFEYESYFSSDDEVIIFSDFFKKNYRNTKISTKKFYDEDLWTMFFSDYERITAYGLHKKKDSFYFKSVIANLLNFFTEIFSSGDIDAILYENVSNSFAYAAYLVGKENNAIYLGLAATALPNRFSIEEHPFFESQAIMNNYRDIIKATSEADIESRNWAEDYYANFMAIEPDYMSGQRKLLEKNLASKYLDKSKLFQITFILRFFKKYGLQENFFNFQNPALLINWAYFKRNVRRKFRLPRINKLYDIQNIEQLDTDSNYLIYPIQFHPEASTSVRSPIYINEYYNILNISIQLPFNYTLLVKEHPSAVGFNKVDFYRKIKALPNVKLVNHNIRAKSLISLSKGVITATNTMGYEALIMNKKTFALGRCFYETHPNCVVINNFNELFKKIKNEIEDIEVVDPIKYIQAYYQITYPGSAVYKKEVNQKFVEQVSSQIIKRFES</sequence>
<accession>A0A937G379</accession>
<gene>
    <name evidence="1" type="ORF">JMN32_26355</name>
</gene>
<dbReference type="InterPro" id="IPR007833">
    <property type="entry name" value="Capsule_polysaccharide_synth"/>
</dbReference>
<dbReference type="RefSeq" id="WP_202859401.1">
    <property type="nucleotide sequence ID" value="NZ_JAEUGD010000067.1"/>
</dbReference>
<dbReference type="Pfam" id="PF05159">
    <property type="entry name" value="Capsule_synth"/>
    <property type="match status" value="1"/>
</dbReference>
<keyword evidence="2" id="KW-1185">Reference proteome</keyword>
<organism evidence="1 2">
    <name type="scientific">Fulvivirga marina</name>
    <dbReference type="NCBI Taxonomy" id="2494733"/>
    <lineage>
        <taxon>Bacteria</taxon>
        <taxon>Pseudomonadati</taxon>
        <taxon>Bacteroidota</taxon>
        <taxon>Cytophagia</taxon>
        <taxon>Cytophagales</taxon>
        <taxon>Fulvivirgaceae</taxon>
        <taxon>Fulvivirga</taxon>
    </lineage>
</organism>
<evidence type="ECO:0000313" key="1">
    <source>
        <dbReference type="EMBL" id="MBL6449862.1"/>
    </source>
</evidence>
<dbReference type="GO" id="GO:0015774">
    <property type="term" value="P:polysaccharide transport"/>
    <property type="evidence" value="ECO:0007669"/>
    <property type="project" value="InterPro"/>
</dbReference>
<dbReference type="Proteomes" id="UP000614216">
    <property type="component" value="Unassembled WGS sequence"/>
</dbReference>
<evidence type="ECO:0008006" key="3">
    <source>
        <dbReference type="Google" id="ProtNLM"/>
    </source>
</evidence>
<comment type="caution">
    <text evidence="1">The sequence shown here is derived from an EMBL/GenBank/DDBJ whole genome shotgun (WGS) entry which is preliminary data.</text>
</comment>
<evidence type="ECO:0000313" key="2">
    <source>
        <dbReference type="Proteomes" id="UP000614216"/>
    </source>
</evidence>
<protein>
    <recommendedName>
        <fullName evidence="3">Capsule polysaccharide biosynthesis protein</fullName>
    </recommendedName>
</protein>
<reference evidence="1" key="1">
    <citation type="submission" date="2021-01" db="EMBL/GenBank/DDBJ databases">
        <title>Fulvivirga kasyanovii gen. nov., sp nov., a novel member of the phylum Bacteroidetes isolated from seawater in a mussel farm.</title>
        <authorList>
            <person name="Zhao L.-H."/>
            <person name="Wang Z.-J."/>
        </authorList>
    </citation>
    <scope>NUCLEOTIDE SEQUENCE</scope>
    <source>
        <strain evidence="1">29W222</strain>
    </source>
</reference>
<name>A0A937G379_9BACT</name>
<proteinExistence type="predicted"/>
<dbReference type="GO" id="GO:0000271">
    <property type="term" value="P:polysaccharide biosynthetic process"/>
    <property type="evidence" value="ECO:0007669"/>
    <property type="project" value="InterPro"/>
</dbReference>